<gene>
    <name evidence="17" type="ORF">BCR39DRAFT_530235</name>
</gene>
<evidence type="ECO:0000256" key="7">
    <source>
        <dbReference type="ARBA" id="ARBA00022679"/>
    </source>
</evidence>
<comment type="pathway">
    <text evidence="2">Protein modification; protein glycosylation.</text>
</comment>
<evidence type="ECO:0000256" key="10">
    <source>
        <dbReference type="ARBA" id="ARBA00022989"/>
    </source>
</evidence>
<dbReference type="Pfam" id="PF04922">
    <property type="entry name" value="DIE2_ALG10"/>
    <property type="match status" value="1"/>
</dbReference>
<evidence type="ECO:0000313" key="18">
    <source>
        <dbReference type="Proteomes" id="UP000193986"/>
    </source>
</evidence>
<evidence type="ECO:0000256" key="12">
    <source>
        <dbReference type="ARBA" id="ARBA00032069"/>
    </source>
</evidence>
<evidence type="ECO:0000256" key="9">
    <source>
        <dbReference type="ARBA" id="ARBA00022824"/>
    </source>
</evidence>
<feature type="transmembrane region" description="Helical" evidence="16">
    <location>
        <begin position="88"/>
        <end position="108"/>
    </location>
</feature>
<dbReference type="PANTHER" id="PTHR12989">
    <property type="entry name" value="ALPHA-1,2-GLUCOSYLTRANSFERASE ALG10"/>
    <property type="match status" value="1"/>
</dbReference>
<dbReference type="GO" id="GO:0005789">
    <property type="term" value="C:endoplasmic reticulum membrane"/>
    <property type="evidence" value="ECO:0007669"/>
    <property type="project" value="UniProtKB-SubCell"/>
</dbReference>
<feature type="transmembrane region" description="Helical" evidence="16">
    <location>
        <begin position="291"/>
        <end position="311"/>
    </location>
</feature>
<evidence type="ECO:0000256" key="4">
    <source>
        <dbReference type="ARBA" id="ARBA00011967"/>
    </source>
</evidence>
<evidence type="ECO:0000256" key="2">
    <source>
        <dbReference type="ARBA" id="ARBA00004922"/>
    </source>
</evidence>
<dbReference type="Proteomes" id="UP000193986">
    <property type="component" value="Unassembled WGS sequence"/>
</dbReference>
<dbReference type="AlphaFoldDB" id="A0A1Y2B5X6"/>
<evidence type="ECO:0000256" key="8">
    <source>
        <dbReference type="ARBA" id="ARBA00022692"/>
    </source>
</evidence>
<sequence length="532" mass="61255">KRWSRRDILHLSSLAFSATAFFLVQYQVPDPYLDEIFHIPQTQRYCDEDFDSWDPAITTPPGLYLLTAIPLMTVHLPCTPPMLRLGNLVFSGLVIPALISGICEQLVFDQRKQIDHPRLKHPEQTDYPHSTPEQIDYPHSTREAQKARNKGPRVASIYRPFWKHLVWPDEVGIVIGNFPIVWFFGLLFYTDVASLAGVLGALFLGLKRSWWASSLIGAWSITVRQTNVVWLAFTFAISLLYIAREEENKRTKEDITVSSSDPLLADMRSPVQIATAITQTSKLLFFVPRKVLRVVVPYLPTFLGFIIFLRWNGGIVLGHKELHKPVLHTPQLFYFVAFSSILLAPNLLAEGLKPLLRGSLTIGFSTFRRTLISLVVLGAINLAVHRYTMYHPFLLADNRHYVFYLLRWVFLPFPAAKYLVTPLYLFGFLAWAWRLRHSATVLWTIGFLGCTALVLIPTPLIEPRYFLIPTLLLRIQLQSNSPPAALKHQRNTSVFVLVEWGWYFLINCVTLGLFLGRKFRWEGWDGWMRFMW</sequence>
<evidence type="ECO:0000256" key="6">
    <source>
        <dbReference type="ARBA" id="ARBA00022676"/>
    </source>
</evidence>
<evidence type="ECO:0000256" key="1">
    <source>
        <dbReference type="ARBA" id="ARBA00004477"/>
    </source>
</evidence>
<feature type="transmembrane region" description="Helical" evidence="16">
    <location>
        <begin position="226"/>
        <end position="243"/>
    </location>
</feature>
<dbReference type="InterPro" id="IPR016900">
    <property type="entry name" value="Alg10"/>
</dbReference>
<comment type="similarity">
    <text evidence="3">Belongs to the ALG10 glucosyltransferase family.</text>
</comment>
<feature type="transmembrane region" description="Helical" evidence="16">
    <location>
        <begin position="500"/>
        <end position="519"/>
    </location>
</feature>
<feature type="transmembrane region" description="Helical" evidence="16">
    <location>
        <begin position="370"/>
        <end position="388"/>
    </location>
</feature>
<dbReference type="GO" id="GO:0106073">
    <property type="term" value="F:dolichyl pyrophosphate Glc2Man9GlcNAc2 alpha-1,2-glucosyltransferase activity"/>
    <property type="evidence" value="ECO:0007669"/>
    <property type="project" value="UniProtKB-EC"/>
</dbReference>
<evidence type="ECO:0000256" key="16">
    <source>
        <dbReference type="SAM" id="Phobius"/>
    </source>
</evidence>
<feature type="region of interest" description="Disordered" evidence="15">
    <location>
        <begin position="120"/>
        <end position="144"/>
    </location>
</feature>
<evidence type="ECO:0000256" key="3">
    <source>
        <dbReference type="ARBA" id="ARBA00010600"/>
    </source>
</evidence>
<proteinExistence type="inferred from homology"/>
<feature type="transmembrane region" description="Helical" evidence="16">
    <location>
        <begin position="7"/>
        <end position="28"/>
    </location>
</feature>
<dbReference type="EMBL" id="MCFC01000021">
    <property type="protein sequence ID" value="ORY30249.1"/>
    <property type="molecule type" value="Genomic_DNA"/>
</dbReference>
<comment type="function">
    <text evidence="13">Dol-P-Glc:Glc(2)Man(9)GlcNAc(2)-PP-Dol alpha-1,2-glucosyltransferase that operates in the biosynthetic pathway of dolichol-linked oligosaccharides, the glycan precursors employed in protein asparagine (N)-glycosylation. The assembly of dolichol-linked oligosaccharides begins on the cytosolic side of the endoplasmic reticulum membrane and finishes in its lumen. The sequential addition of sugars to dolichol pyrophosphate produces dolichol-linked oligosaccharides containing fourteen sugars, including two GlcNAcs, nine mannoses and three glucoses. Once assembled, the oligosaccharide is transferred from the lipid to nascent proteins by oligosaccharyltransferases. In the lumen of the endoplasmic reticulum, adds the third and last glucose residue from dolichyl phosphate glucose (Dol-P-Glc) onto the lipid-linked oligosaccharide intermediate Glc(2)Man(9)GlcNAc(2)-PP-Dol to produce Glc(3)Man(9)GlcNAc(2)-PP-Dol.</text>
</comment>
<dbReference type="EC" id="2.4.1.256" evidence="4"/>
<evidence type="ECO:0000313" key="17">
    <source>
        <dbReference type="EMBL" id="ORY30249.1"/>
    </source>
</evidence>
<evidence type="ECO:0000256" key="15">
    <source>
        <dbReference type="SAM" id="MobiDB-lite"/>
    </source>
</evidence>
<feature type="transmembrane region" description="Helical" evidence="16">
    <location>
        <begin position="440"/>
        <end position="461"/>
    </location>
</feature>
<dbReference type="InParanoid" id="A0A1Y2B5X6"/>
<keyword evidence="9" id="KW-0256">Endoplasmic reticulum</keyword>
<evidence type="ECO:0000256" key="14">
    <source>
        <dbReference type="ARBA" id="ARBA00048064"/>
    </source>
</evidence>
<keyword evidence="7" id="KW-0808">Transferase</keyword>
<keyword evidence="18" id="KW-1185">Reference proteome</keyword>
<comment type="caution">
    <text evidence="17">The sequence shown here is derived from an EMBL/GenBank/DDBJ whole genome shotgun (WGS) entry which is preliminary data.</text>
</comment>
<comment type="catalytic activity">
    <reaction evidence="14">
        <text>an alpha-D-Glc-(1-&gt;3)-alpha-D-Glc-(1-&gt;3)-alpha-D-Man-(1-&gt;2)-alpha-D-Man-(1-&gt;2)-alpha-D-Man-(1-&gt;3)-[alpha-D-Man-(1-&gt;2)-alpha-D-Man-(1-&gt;3)-[alpha-D-Man-(1-&gt;2)-alpha-D-Man-(1-&gt;6)]-alpha-D-Man-(1-&gt;6)]-beta-D-Man-(1-&gt;4)-beta-D-GlcNAc-(1-&gt;4)-alpha-D-GlcNAc-diphospho-di-trans,poly-cis-dolichol + a di-trans,poly-cis-dolichyl beta-D-glucosyl phosphate = a alpha-D-Glc-(1-&gt;2)-alpha-D-Glc-(1-&gt;3)-alpha-D-Glc-(1-&gt;3)-alpha-D-Man-(1-&gt;2)-alpha-D-Man-(1-&gt;2)-alpha-D-Man-(1-&gt;3)-[alpha-D-Man-(1-&gt;2)-alpha-D-Man-(1-&gt;3)-[alpha-D-Man-(1-&gt;2)-alpha-D-Man-(1-&gt;6)]-alpha-D-Man-(1-&gt;6)]-beta-D-Man-(1-&gt;4)-beta-D-GlcNAc-(1-&gt;4)-alpha-D-GlcNAc-diphospho-di-trans,poly-cis-dolichol + a di-trans,poly-cis-dolichyl phosphate + H(+)</text>
        <dbReference type="Rhea" id="RHEA:29543"/>
        <dbReference type="Rhea" id="RHEA-COMP:19498"/>
        <dbReference type="Rhea" id="RHEA-COMP:19502"/>
        <dbReference type="Rhea" id="RHEA-COMP:19512"/>
        <dbReference type="Rhea" id="RHEA-COMP:19522"/>
        <dbReference type="ChEBI" id="CHEBI:15378"/>
        <dbReference type="ChEBI" id="CHEBI:57525"/>
        <dbReference type="ChEBI" id="CHEBI:57683"/>
        <dbReference type="ChEBI" id="CHEBI:132522"/>
        <dbReference type="ChEBI" id="CHEBI:132523"/>
        <dbReference type="EC" id="2.4.1.256"/>
    </reaction>
    <physiologicalReaction direction="left-to-right" evidence="14">
        <dbReference type="Rhea" id="RHEA:29544"/>
    </physiologicalReaction>
</comment>
<dbReference type="OrthoDB" id="4769at2759"/>
<comment type="subcellular location">
    <subcellularLocation>
        <location evidence="1">Endoplasmic reticulum membrane</location>
        <topology evidence="1">Multi-pass membrane protein</topology>
    </subcellularLocation>
</comment>
<dbReference type="FunCoup" id="A0A1Y2B5X6">
    <property type="interactions" value="566"/>
</dbReference>
<accession>A0A1Y2B5X6</accession>
<organism evidence="17 18">
    <name type="scientific">Naematelia encephala</name>
    <dbReference type="NCBI Taxonomy" id="71784"/>
    <lineage>
        <taxon>Eukaryota</taxon>
        <taxon>Fungi</taxon>
        <taxon>Dikarya</taxon>
        <taxon>Basidiomycota</taxon>
        <taxon>Agaricomycotina</taxon>
        <taxon>Tremellomycetes</taxon>
        <taxon>Tremellales</taxon>
        <taxon>Naemateliaceae</taxon>
        <taxon>Naematelia</taxon>
    </lineage>
</organism>
<keyword evidence="11 16" id="KW-0472">Membrane</keyword>
<dbReference type="STRING" id="71784.A0A1Y2B5X6"/>
<dbReference type="PANTHER" id="PTHR12989:SF10">
    <property type="entry name" value="DOL-P-GLC:GLC(2)MAN(9)GLCNAC(2)-PP-DOL ALPHA-1,2-GLUCOSYLTRANSFERASE-RELATED"/>
    <property type="match status" value="1"/>
</dbReference>
<reference evidence="17 18" key="1">
    <citation type="submission" date="2016-07" db="EMBL/GenBank/DDBJ databases">
        <title>Pervasive Adenine N6-methylation of Active Genes in Fungi.</title>
        <authorList>
            <consortium name="DOE Joint Genome Institute"/>
            <person name="Mondo S.J."/>
            <person name="Dannebaum R.O."/>
            <person name="Kuo R.C."/>
            <person name="Labutti K."/>
            <person name="Haridas S."/>
            <person name="Kuo A."/>
            <person name="Salamov A."/>
            <person name="Ahrendt S.R."/>
            <person name="Lipzen A."/>
            <person name="Sullivan W."/>
            <person name="Andreopoulos W.B."/>
            <person name="Clum A."/>
            <person name="Lindquist E."/>
            <person name="Daum C."/>
            <person name="Ramamoorthy G.K."/>
            <person name="Gryganskyi A."/>
            <person name="Culley D."/>
            <person name="Magnuson J.K."/>
            <person name="James T.Y."/>
            <person name="O'Malley M.A."/>
            <person name="Stajich J.E."/>
            <person name="Spatafora J.W."/>
            <person name="Visel A."/>
            <person name="Grigoriev I.V."/>
        </authorList>
    </citation>
    <scope>NUCLEOTIDE SEQUENCE [LARGE SCALE GENOMIC DNA]</scope>
    <source>
        <strain evidence="17 18">68-887.2</strain>
    </source>
</reference>
<evidence type="ECO:0000256" key="5">
    <source>
        <dbReference type="ARBA" id="ARBA00018512"/>
    </source>
</evidence>
<keyword evidence="6" id="KW-0328">Glycosyltransferase</keyword>
<keyword evidence="10 16" id="KW-1133">Transmembrane helix</keyword>
<name>A0A1Y2B5X6_9TREE</name>
<feature type="transmembrane region" description="Helical" evidence="16">
    <location>
        <begin position="408"/>
        <end position="433"/>
    </location>
</feature>
<feature type="non-terminal residue" evidence="17">
    <location>
        <position position="1"/>
    </location>
</feature>
<evidence type="ECO:0000256" key="13">
    <source>
        <dbReference type="ARBA" id="ARBA00044727"/>
    </source>
</evidence>
<keyword evidence="8 16" id="KW-0812">Transmembrane</keyword>
<feature type="transmembrane region" description="Helical" evidence="16">
    <location>
        <begin position="331"/>
        <end position="349"/>
    </location>
</feature>
<feature type="transmembrane region" description="Helical" evidence="16">
    <location>
        <begin position="180"/>
        <end position="206"/>
    </location>
</feature>
<evidence type="ECO:0000256" key="11">
    <source>
        <dbReference type="ARBA" id="ARBA00023136"/>
    </source>
</evidence>
<dbReference type="PIRSF" id="PIRSF028810">
    <property type="entry name" value="Alpha1_2_glucosyltferase_Alg10"/>
    <property type="match status" value="1"/>
</dbReference>
<protein>
    <recommendedName>
        <fullName evidence="5">Dol-P-Glc:Glc(2)Man(9)GlcNAc(2)-PP-Dol alpha-1,2-glucosyltransferase</fullName>
        <ecNumber evidence="4">2.4.1.256</ecNumber>
    </recommendedName>
    <alternativeName>
        <fullName evidence="12">Asparagine-linked glycosylation protein 10</fullName>
    </alternativeName>
</protein>
<dbReference type="GO" id="GO:0006488">
    <property type="term" value="P:dolichol-linked oligosaccharide biosynthetic process"/>
    <property type="evidence" value="ECO:0007669"/>
    <property type="project" value="InterPro"/>
</dbReference>